<feature type="domain" description="Fibronectin type-III" evidence="5">
    <location>
        <begin position="262"/>
        <end position="354"/>
    </location>
</feature>
<dbReference type="PROSITE" id="PS50853">
    <property type="entry name" value="FN3"/>
    <property type="match status" value="1"/>
</dbReference>
<dbReference type="AlphaFoldDB" id="A0A3E0HAM3"/>
<reference evidence="6 7" key="1">
    <citation type="submission" date="2018-08" db="EMBL/GenBank/DDBJ databases">
        <title>Genomic Encyclopedia of Archaeal and Bacterial Type Strains, Phase II (KMG-II): from individual species to whole genera.</title>
        <authorList>
            <person name="Goeker M."/>
        </authorList>
    </citation>
    <scope>NUCLEOTIDE SEQUENCE [LARGE SCALE GENOMIC DNA]</scope>
    <source>
        <strain evidence="6 7">DSM 45791</strain>
    </source>
</reference>
<dbReference type="Gene3D" id="2.60.40.10">
    <property type="entry name" value="Immunoglobulins"/>
    <property type="match status" value="1"/>
</dbReference>
<keyword evidence="2" id="KW-0119">Carbohydrate metabolism</keyword>
<keyword evidence="4" id="KW-1133">Transmembrane helix</keyword>
<evidence type="ECO:0000256" key="4">
    <source>
        <dbReference type="SAM" id="Phobius"/>
    </source>
</evidence>
<dbReference type="InterPro" id="IPR036116">
    <property type="entry name" value="FN3_sf"/>
</dbReference>
<dbReference type="InterPro" id="IPR003961">
    <property type="entry name" value="FN3_dom"/>
</dbReference>
<organism evidence="6 7">
    <name type="scientific">Kutzneria buriramensis</name>
    <dbReference type="NCBI Taxonomy" id="1045776"/>
    <lineage>
        <taxon>Bacteria</taxon>
        <taxon>Bacillati</taxon>
        <taxon>Actinomycetota</taxon>
        <taxon>Actinomycetes</taxon>
        <taxon>Pseudonocardiales</taxon>
        <taxon>Pseudonocardiaceae</taxon>
        <taxon>Kutzneria</taxon>
    </lineage>
</organism>
<keyword evidence="2" id="KW-0624">Polysaccharide degradation</keyword>
<feature type="region of interest" description="Disordered" evidence="3">
    <location>
        <begin position="236"/>
        <end position="264"/>
    </location>
</feature>
<evidence type="ECO:0000259" key="5">
    <source>
        <dbReference type="PROSITE" id="PS50853"/>
    </source>
</evidence>
<gene>
    <name evidence="6" type="ORF">BCF44_112157</name>
</gene>
<dbReference type="CDD" id="cd00063">
    <property type="entry name" value="FN3"/>
    <property type="match status" value="1"/>
</dbReference>
<keyword evidence="4" id="KW-0472">Membrane</keyword>
<evidence type="ECO:0000313" key="7">
    <source>
        <dbReference type="Proteomes" id="UP000256269"/>
    </source>
</evidence>
<evidence type="ECO:0000256" key="2">
    <source>
        <dbReference type="ARBA" id="ARBA00023326"/>
    </source>
</evidence>
<dbReference type="InterPro" id="IPR013783">
    <property type="entry name" value="Ig-like_fold"/>
</dbReference>
<dbReference type="GO" id="GO:0000272">
    <property type="term" value="P:polysaccharide catabolic process"/>
    <property type="evidence" value="ECO:0007669"/>
    <property type="project" value="UniProtKB-KW"/>
</dbReference>
<evidence type="ECO:0000313" key="6">
    <source>
        <dbReference type="EMBL" id="REH41075.1"/>
    </source>
</evidence>
<accession>A0A3E0HAM3</accession>
<dbReference type="Proteomes" id="UP000256269">
    <property type="component" value="Unassembled WGS sequence"/>
</dbReference>
<sequence length="354" mass="37574">MLWRSRYGGTGSGDEVGRAWAHQVLLAPWWWRAARTAVAAGTALLVVVIAEVGLLPEIEDATVSVLLTVLLSLGVTAGLTWRQTRWAREIAGAAAEHAQPQAVLTQKLRLACALVLAVAALSVFLQSAADTVSDDVGCQRYGQPDPRFARSQALGGGGVGRCPGPIGEDAANGLSRYEEADGSFVYWIPTLGATVHMTAAMRAAWLAHPSLGLPVESDRPDGDNRYVNFAHGYILDRPDQPSEVKTDGSQHEPGGPGETCVGPDRPCVTDASVDIAGGIEIAWKSPPADAYNVSYWIAGRSDTYTVEAAVPSFTLPDPEPGATYGFQVQACVKHFLARSTCTPRSNSVAVQARR</sequence>
<name>A0A3E0HAM3_9PSEU</name>
<evidence type="ECO:0000256" key="3">
    <source>
        <dbReference type="SAM" id="MobiDB-lite"/>
    </source>
</evidence>
<proteinExistence type="predicted"/>
<comment type="caution">
    <text evidence="6">The sequence shown here is derived from an EMBL/GenBank/DDBJ whole genome shotgun (WGS) entry which is preliminary data.</text>
</comment>
<keyword evidence="4" id="KW-0812">Transmembrane</keyword>
<dbReference type="EMBL" id="QUNO01000012">
    <property type="protein sequence ID" value="REH41075.1"/>
    <property type="molecule type" value="Genomic_DNA"/>
</dbReference>
<protein>
    <recommendedName>
        <fullName evidence="5">Fibronectin type-III domain-containing protein</fullName>
    </recommendedName>
</protein>
<evidence type="ECO:0000256" key="1">
    <source>
        <dbReference type="ARBA" id="ARBA00023295"/>
    </source>
</evidence>
<keyword evidence="1" id="KW-0326">Glycosidase</keyword>
<feature type="transmembrane region" description="Helical" evidence="4">
    <location>
        <begin position="61"/>
        <end position="81"/>
    </location>
</feature>
<keyword evidence="7" id="KW-1185">Reference proteome</keyword>
<dbReference type="GO" id="GO:0016798">
    <property type="term" value="F:hydrolase activity, acting on glycosyl bonds"/>
    <property type="evidence" value="ECO:0007669"/>
    <property type="project" value="UniProtKB-KW"/>
</dbReference>
<feature type="transmembrane region" description="Helical" evidence="4">
    <location>
        <begin position="36"/>
        <end position="55"/>
    </location>
</feature>
<feature type="compositionally biased region" description="Basic and acidic residues" evidence="3">
    <location>
        <begin position="236"/>
        <end position="250"/>
    </location>
</feature>
<keyword evidence="1" id="KW-0378">Hydrolase</keyword>
<dbReference type="SUPFAM" id="SSF49265">
    <property type="entry name" value="Fibronectin type III"/>
    <property type="match status" value="1"/>
</dbReference>